<keyword evidence="21" id="KW-1185">Reference proteome</keyword>
<protein>
    <recommendedName>
        <fullName evidence="6 19">Adenosylcobinamide-GDP ribazoletransferase</fullName>
        <ecNumber evidence="5 19">2.7.8.26</ecNumber>
    </recommendedName>
    <alternativeName>
        <fullName evidence="16 19">Cobalamin synthase</fullName>
    </alternativeName>
    <alternativeName>
        <fullName evidence="15 19">Cobalamin-5'-phosphate synthase</fullName>
    </alternativeName>
</protein>
<evidence type="ECO:0000256" key="11">
    <source>
        <dbReference type="ARBA" id="ARBA00022842"/>
    </source>
</evidence>
<keyword evidence="7 19" id="KW-1003">Cell membrane</keyword>
<evidence type="ECO:0000256" key="10">
    <source>
        <dbReference type="ARBA" id="ARBA00022692"/>
    </source>
</evidence>
<keyword evidence="8 19" id="KW-0169">Cobalamin biosynthesis</keyword>
<name>A0ABY6NW40_9NOCA</name>
<keyword evidence="13 19" id="KW-0472">Membrane</keyword>
<comment type="function">
    <text evidence="14 19">Joins adenosylcobinamide-GDP and alpha-ribazole to generate adenosylcobalamin (Ado-cobalamin). Also synthesizes adenosylcobalamin 5'-phosphate from adenosylcobinamide-GDP and alpha-ribazole 5'-phosphate.</text>
</comment>
<dbReference type="Pfam" id="PF02654">
    <property type="entry name" value="CobS"/>
    <property type="match status" value="1"/>
</dbReference>
<comment type="cofactor">
    <cofactor evidence="1 19">
        <name>Mg(2+)</name>
        <dbReference type="ChEBI" id="CHEBI:18420"/>
    </cofactor>
</comment>
<dbReference type="EC" id="2.7.8.26" evidence="5 19"/>
<evidence type="ECO:0000256" key="5">
    <source>
        <dbReference type="ARBA" id="ARBA00013200"/>
    </source>
</evidence>
<feature type="transmembrane region" description="Helical" evidence="19">
    <location>
        <begin position="36"/>
        <end position="59"/>
    </location>
</feature>
<evidence type="ECO:0000256" key="4">
    <source>
        <dbReference type="ARBA" id="ARBA00010561"/>
    </source>
</evidence>
<dbReference type="PANTHER" id="PTHR34148">
    <property type="entry name" value="ADENOSYLCOBINAMIDE-GDP RIBAZOLETRANSFERASE"/>
    <property type="match status" value="1"/>
</dbReference>
<reference evidence="20" key="1">
    <citation type="submission" date="2022-10" db="EMBL/GenBank/DDBJ databases">
        <title>Rhodococcus sp.75.</title>
        <authorList>
            <person name="Sun M."/>
        </authorList>
    </citation>
    <scope>NUCLEOTIDE SEQUENCE</scope>
    <source>
        <strain evidence="20">75</strain>
    </source>
</reference>
<dbReference type="InterPro" id="IPR003805">
    <property type="entry name" value="CobS"/>
</dbReference>
<evidence type="ECO:0000256" key="16">
    <source>
        <dbReference type="ARBA" id="ARBA00032853"/>
    </source>
</evidence>
<evidence type="ECO:0000256" key="14">
    <source>
        <dbReference type="ARBA" id="ARBA00025228"/>
    </source>
</evidence>
<dbReference type="HAMAP" id="MF_00719">
    <property type="entry name" value="CobS"/>
    <property type="match status" value="1"/>
</dbReference>
<evidence type="ECO:0000256" key="2">
    <source>
        <dbReference type="ARBA" id="ARBA00004651"/>
    </source>
</evidence>
<evidence type="ECO:0000256" key="9">
    <source>
        <dbReference type="ARBA" id="ARBA00022679"/>
    </source>
</evidence>
<proteinExistence type="inferred from homology"/>
<evidence type="ECO:0000256" key="8">
    <source>
        <dbReference type="ARBA" id="ARBA00022573"/>
    </source>
</evidence>
<feature type="transmembrane region" description="Helical" evidence="19">
    <location>
        <begin position="145"/>
        <end position="163"/>
    </location>
</feature>
<feature type="transmembrane region" description="Helical" evidence="19">
    <location>
        <begin position="120"/>
        <end position="139"/>
    </location>
</feature>
<gene>
    <name evidence="19" type="primary">cobS</name>
    <name evidence="20" type="ORF">RHODO2019_10170</name>
</gene>
<comment type="catalytic activity">
    <reaction evidence="18 19">
        <text>alpha-ribazole 5'-phosphate + adenosylcob(III)inamide-GDP = adenosylcob(III)alamin 5'-phosphate + GMP + H(+)</text>
        <dbReference type="Rhea" id="RHEA:23560"/>
        <dbReference type="ChEBI" id="CHEBI:15378"/>
        <dbReference type="ChEBI" id="CHEBI:57918"/>
        <dbReference type="ChEBI" id="CHEBI:58115"/>
        <dbReference type="ChEBI" id="CHEBI:60487"/>
        <dbReference type="ChEBI" id="CHEBI:60493"/>
        <dbReference type="EC" id="2.7.8.26"/>
    </reaction>
</comment>
<evidence type="ECO:0000256" key="3">
    <source>
        <dbReference type="ARBA" id="ARBA00004663"/>
    </source>
</evidence>
<evidence type="ECO:0000256" key="1">
    <source>
        <dbReference type="ARBA" id="ARBA00001946"/>
    </source>
</evidence>
<accession>A0ABY6NW40</accession>
<feature type="transmembrane region" description="Helical" evidence="19">
    <location>
        <begin position="207"/>
        <end position="225"/>
    </location>
</feature>
<comment type="catalytic activity">
    <reaction evidence="17 19">
        <text>alpha-ribazole + adenosylcob(III)inamide-GDP = adenosylcob(III)alamin + GMP + H(+)</text>
        <dbReference type="Rhea" id="RHEA:16049"/>
        <dbReference type="ChEBI" id="CHEBI:10329"/>
        <dbReference type="ChEBI" id="CHEBI:15378"/>
        <dbReference type="ChEBI" id="CHEBI:18408"/>
        <dbReference type="ChEBI" id="CHEBI:58115"/>
        <dbReference type="ChEBI" id="CHEBI:60487"/>
        <dbReference type="EC" id="2.7.8.26"/>
    </reaction>
</comment>
<feature type="transmembrane region" description="Helical" evidence="19">
    <location>
        <begin position="65"/>
        <end position="83"/>
    </location>
</feature>
<sequence length="258" mass="25125">MNPGPSAHRGGDALALAVSWLTVVPARVRGEVDRTVAARAIGLAPLVGLALGGVAAGLLRVLDALGAPGLLAGMLVVGALAVGTRGMHLDGLADTVDGLGCYGPPERALAVMRDGSTGPFAVVALVVVLGAQAAALGTLAADGRWGAVVVGVAAGRVALGWVCRRGVPAARPDGLGALVAGTQPVVVPVGWALLLALAAVAAVDGRVWQGPAAVLAAGALVVVGVRHAVRRFGGMTGDVLGACSEVAVTTSLVVLALG</sequence>
<comment type="similarity">
    <text evidence="4 19">Belongs to the CobS family.</text>
</comment>
<dbReference type="RefSeq" id="WP_265381692.1">
    <property type="nucleotide sequence ID" value="NZ_CP110615.1"/>
</dbReference>
<dbReference type="Proteomes" id="UP001164965">
    <property type="component" value="Chromosome"/>
</dbReference>
<evidence type="ECO:0000313" key="21">
    <source>
        <dbReference type="Proteomes" id="UP001164965"/>
    </source>
</evidence>
<evidence type="ECO:0000256" key="7">
    <source>
        <dbReference type="ARBA" id="ARBA00022475"/>
    </source>
</evidence>
<comment type="subcellular location">
    <subcellularLocation>
        <location evidence="2 19">Cell membrane</location>
        <topology evidence="2 19">Multi-pass membrane protein</topology>
    </subcellularLocation>
</comment>
<keyword evidence="9 19" id="KW-0808">Transferase</keyword>
<feature type="transmembrane region" description="Helical" evidence="19">
    <location>
        <begin position="175"/>
        <end position="201"/>
    </location>
</feature>
<organism evidence="20 21">
    <name type="scientific">Rhodococcus antarcticus</name>
    <dbReference type="NCBI Taxonomy" id="2987751"/>
    <lineage>
        <taxon>Bacteria</taxon>
        <taxon>Bacillati</taxon>
        <taxon>Actinomycetota</taxon>
        <taxon>Actinomycetes</taxon>
        <taxon>Mycobacteriales</taxon>
        <taxon>Nocardiaceae</taxon>
        <taxon>Rhodococcus</taxon>
    </lineage>
</organism>
<evidence type="ECO:0000313" key="20">
    <source>
        <dbReference type="EMBL" id="UZJ23585.1"/>
    </source>
</evidence>
<evidence type="ECO:0000256" key="19">
    <source>
        <dbReference type="HAMAP-Rule" id="MF_00719"/>
    </source>
</evidence>
<keyword evidence="11 19" id="KW-0460">Magnesium</keyword>
<comment type="pathway">
    <text evidence="3 19">Cofactor biosynthesis; adenosylcobalamin biosynthesis; adenosylcobalamin from cob(II)yrinate a,c-diamide: step 7/7.</text>
</comment>
<evidence type="ECO:0000256" key="13">
    <source>
        <dbReference type="ARBA" id="ARBA00023136"/>
    </source>
</evidence>
<evidence type="ECO:0000256" key="15">
    <source>
        <dbReference type="ARBA" id="ARBA00032605"/>
    </source>
</evidence>
<evidence type="ECO:0000256" key="17">
    <source>
        <dbReference type="ARBA" id="ARBA00048623"/>
    </source>
</evidence>
<evidence type="ECO:0000256" key="18">
    <source>
        <dbReference type="ARBA" id="ARBA00049504"/>
    </source>
</evidence>
<dbReference type="PANTHER" id="PTHR34148:SF1">
    <property type="entry name" value="ADENOSYLCOBINAMIDE-GDP RIBAZOLETRANSFERASE"/>
    <property type="match status" value="1"/>
</dbReference>
<keyword evidence="12 19" id="KW-1133">Transmembrane helix</keyword>
<evidence type="ECO:0000256" key="12">
    <source>
        <dbReference type="ARBA" id="ARBA00022989"/>
    </source>
</evidence>
<evidence type="ECO:0000256" key="6">
    <source>
        <dbReference type="ARBA" id="ARBA00015850"/>
    </source>
</evidence>
<dbReference type="EMBL" id="CP110615">
    <property type="protein sequence ID" value="UZJ23585.1"/>
    <property type="molecule type" value="Genomic_DNA"/>
</dbReference>
<keyword evidence="10 19" id="KW-0812">Transmembrane</keyword>